<gene>
    <name evidence="8" type="primary">spoVE</name>
    <name evidence="8" type="ORF">IAD49_04025</name>
</gene>
<evidence type="ECO:0000256" key="2">
    <source>
        <dbReference type="ARBA" id="ARBA00022475"/>
    </source>
</evidence>
<keyword evidence="3 7" id="KW-0812">Transmembrane</keyword>
<accession>A0A9D1L3L6</accession>
<evidence type="ECO:0000256" key="6">
    <source>
        <dbReference type="ARBA" id="ARBA00023136"/>
    </source>
</evidence>
<name>A0A9D1L3L6_9BACT</name>
<dbReference type="InterPro" id="IPR001182">
    <property type="entry name" value="FtsW/RodA"/>
</dbReference>
<keyword evidence="4" id="KW-0133">Cell shape</keyword>
<evidence type="ECO:0000256" key="7">
    <source>
        <dbReference type="SAM" id="Phobius"/>
    </source>
</evidence>
<dbReference type="GO" id="GO:0008360">
    <property type="term" value="P:regulation of cell shape"/>
    <property type="evidence" value="ECO:0007669"/>
    <property type="project" value="UniProtKB-KW"/>
</dbReference>
<dbReference type="Pfam" id="PF01098">
    <property type="entry name" value="FTSW_RODA_SPOVE"/>
    <property type="match status" value="1"/>
</dbReference>
<keyword evidence="6 7" id="KW-0472">Membrane</keyword>
<feature type="transmembrane region" description="Helical" evidence="7">
    <location>
        <begin position="44"/>
        <end position="61"/>
    </location>
</feature>
<reference evidence="8" key="1">
    <citation type="submission" date="2020-10" db="EMBL/GenBank/DDBJ databases">
        <authorList>
            <person name="Gilroy R."/>
        </authorList>
    </citation>
    <scope>NUCLEOTIDE SEQUENCE</scope>
    <source>
        <strain evidence="8">CHK197-8231</strain>
    </source>
</reference>
<dbReference type="PROSITE" id="PS00428">
    <property type="entry name" value="FTSW_RODA_SPOVE"/>
    <property type="match status" value="1"/>
</dbReference>
<dbReference type="InterPro" id="IPR018365">
    <property type="entry name" value="Cell_cycle_FtsW-rel_CS"/>
</dbReference>
<reference evidence="8" key="2">
    <citation type="journal article" date="2021" name="PeerJ">
        <title>Extensive microbial diversity within the chicken gut microbiome revealed by metagenomics and culture.</title>
        <authorList>
            <person name="Gilroy R."/>
            <person name="Ravi A."/>
            <person name="Getino M."/>
            <person name="Pursley I."/>
            <person name="Horton D.L."/>
            <person name="Alikhan N.F."/>
            <person name="Baker D."/>
            <person name="Gharbi K."/>
            <person name="Hall N."/>
            <person name="Watson M."/>
            <person name="Adriaenssens E.M."/>
            <person name="Foster-Nyarko E."/>
            <person name="Jarju S."/>
            <person name="Secka A."/>
            <person name="Antonio M."/>
            <person name="Oren A."/>
            <person name="Chaudhuri R.R."/>
            <person name="La Ragione R."/>
            <person name="Hildebrand F."/>
            <person name="Pallen M.J."/>
        </authorList>
    </citation>
    <scope>NUCLEOTIDE SEQUENCE</scope>
    <source>
        <strain evidence="8">CHK197-8231</strain>
    </source>
</reference>
<dbReference type="InterPro" id="IPR013437">
    <property type="entry name" value="FtsW"/>
</dbReference>
<dbReference type="GO" id="GO:0051301">
    <property type="term" value="P:cell division"/>
    <property type="evidence" value="ECO:0007669"/>
    <property type="project" value="InterPro"/>
</dbReference>
<evidence type="ECO:0000256" key="3">
    <source>
        <dbReference type="ARBA" id="ARBA00022692"/>
    </source>
</evidence>
<sequence>MKKGRIDYVLLLGVLLISIFGIVMIASASYVWAEYKFNDPFKFVKNQAIFFLIGVCFMYFISKIDCHVYERNVNRILIGCIVLLILVLIPGIGTVRNGSRSWFGIGSFGIQPSEFAKLGLIMFTAKYLYRNEKDMKKIKTGVLPILGLTLFVFGLIMLQPDFGTGMILVMSVIGLLFVGGVSFKFFLRIGLVGLLGIAGLIAVAPYRLERILSFLNPWKDPLGSGFQIIQSLYAIGPGGLFGYGLGNSRQKHFYLPEPQTDFIFSIISEEFGFLGVVIVTSLFLLIIYKGFQIARKSNDLFSKYLAFGITFQIAFQAVLNLCVVVGLIPVTGVTLPFLSYGGSSLLITLSSIGILLSISRHQR</sequence>
<dbReference type="InterPro" id="IPR013438">
    <property type="entry name" value="SpoVE"/>
</dbReference>
<dbReference type="GO" id="GO:0005886">
    <property type="term" value="C:plasma membrane"/>
    <property type="evidence" value="ECO:0007669"/>
    <property type="project" value="UniProtKB-SubCell"/>
</dbReference>
<comment type="subcellular location">
    <subcellularLocation>
        <location evidence="1">Cell membrane</location>
        <topology evidence="1">Multi-pass membrane protein</topology>
    </subcellularLocation>
</comment>
<feature type="transmembrane region" description="Helical" evidence="7">
    <location>
        <begin position="141"/>
        <end position="158"/>
    </location>
</feature>
<organism evidence="8 9">
    <name type="scientific">Candidatus Fimihabitans intestinipullorum</name>
    <dbReference type="NCBI Taxonomy" id="2840820"/>
    <lineage>
        <taxon>Bacteria</taxon>
        <taxon>Bacillati</taxon>
        <taxon>Mycoplasmatota</taxon>
        <taxon>Mycoplasmatota incertae sedis</taxon>
        <taxon>Candidatus Fimihabitans</taxon>
    </lineage>
</organism>
<protein>
    <submittedName>
        <fullName evidence="8">Stage V sporulation protein E</fullName>
    </submittedName>
</protein>
<evidence type="ECO:0000256" key="5">
    <source>
        <dbReference type="ARBA" id="ARBA00022989"/>
    </source>
</evidence>
<feature type="transmembrane region" description="Helical" evidence="7">
    <location>
        <begin position="271"/>
        <end position="291"/>
    </location>
</feature>
<dbReference type="GO" id="GO:0032153">
    <property type="term" value="C:cell division site"/>
    <property type="evidence" value="ECO:0007669"/>
    <property type="project" value="TreeGrafter"/>
</dbReference>
<dbReference type="GO" id="GO:0009252">
    <property type="term" value="P:peptidoglycan biosynthetic process"/>
    <property type="evidence" value="ECO:0007669"/>
    <property type="project" value="InterPro"/>
</dbReference>
<dbReference type="EMBL" id="DVML01000025">
    <property type="protein sequence ID" value="HIU22731.1"/>
    <property type="molecule type" value="Genomic_DNA"/>
</dbReference>
<proteinExistence type="predicted"/>
<dbReference type="Proteomes" id="UP000824087">
    <property type="component" value="Unassembled WGS sequence"/>
</dbReference>
<dbReference type="GO" id="GO:0015648">
    <property type="term" value="F:lipid-linked peptidoglycan transporter activity"/>
    <property type="evidence" value="ECO:0007669"/>
    <property type="project" value="TreeGrafter"/>
</dbReference>
<feature type="transmembrane region" description="Helical" evidence="7">
    <location>
        <begin position="73"/>
        <end position="93"/>
    </location>
</feature>
<dbReference type="AlphaFoldDB" id="A0A9D1L3L6"/>
<evidence type="ECO:0000256" key="4">
    <source>
        <dbReference type="ARBA" id="ARBA00022960"/>
    </source>
</evidence>
<dbReference type="NCBIfam" id="TIGR02614">
    <property type="entry name" value="ftsW"/>
    <property type="match status" value="1"/>
</dbReference>
<evidence type="ECO:0000313" key="8">
    <source>
        <dbReference type="EMBL" id="HIU22731.1"/>
    </source>
</evidence>
<feature type="transmembrane region" description="Helical" evidence="7">
    <location>
        <begin position="337"/>
        <end position="358"/>
    </location>
</feature>
<dbReference type="PANTHER" id="PTHR30474:SF13">
    <property type="entry name" value="STAGE V SPORULATION PROTEIN E"/>
    <property type="match status" value="1"/>
</dbReference>
<feature type="transmembrane region" description="Helical" evidence="7">
    <location>
        <begin position="164"/>
        <end position="183"/>
    </location>
</feature>
<evidence type="ECO:0000313" key="9">
    <source>
        <dbReference type="Proteomes" id="UP000824087"/>
    </source>
</evidence>
<dbReference type="NCBIfam" id="TIGR02615">
    <property type="entry name" value="spoVE"/>
    <property type="match status" value="1"/>
</dbReference>
<feature type="transmembrane region" description="Helical" evidence="7">
    <location>
        <begin position="9"/>
        <end position="32"/>
    </location>
</feature>
<evidence type="ECO:0000256" key="1">
    <source>
        <dbReference type="ARBA" id="ARBA00004651"/>
    </source>
</evidence>
<keyword evidence="2" id="KW-1003">Cell membrane</keyword>
<dbReference type="PANTHER" id="PTHR30474">
    <property type="entry name" value="CELL CYCLE PROTEIN"/>
    <property type="match status" value="1"/>
</dbReference>
<comment type="caution">
    <text evidence="8">The sequence shown here is derived from an EMBL/GenBank/DDBJ whole genome shotgun (WGS) entry which is preliminary data.</text>
</comment>
<feature type="transmembrane region" description="Helical" evidence="7">
    <location>
        <begin position="190"/>
        <end position="208"/>
    </location>
</feature>
<feature type="transmembrane region" description="Helical" evidence="7">
    <location>
        <begin position="105"/>
        <end position="129"/>
    </location>
</feature>
<keyword evidence="5 7" id="KW-1133">Transmembrane helix</keyword>
<feature type="transmembrane region" description="Helical" evidence="7">
    <location>
        <begin position="303"/>
        <end position="331"/>
    </location>
</feature>